<dbReference type="GO" id="GO:0008299">
    <property type="term" value="P:isoprenoid biosynthetic process"/>
    <property type="evidence" value="ECO:0007669"/>
    <property type="project" value="UniProtKB-ARBA"/>
</dbReference>
<keyword evidence="1" id="KW-0808">Transferase</keyword>
<evidence type="ECO:0000313" key="2">
    <source>
        <dbReference type="EMBL" id="CAB4679783.1"/>
    </source>
</evidence>
<dbReference type="InterPro" id="IPR019845">
    <property type="entry name" value="Squalene/phytoene_synthase_CS"/>
</dbReference>
<sequence length="297" mass="32267">MNNTQSLETGIDLYNKAAHESASVVISQYSTSFGWATNLLPEGIRGKIKDIYALVRVADEIVDGSAAGSNGAQKVNIRKQLDDLEGEVYAAMKVGFSTNLVVHAFALTANETGITKAIIEPFFTSMRMDITKAKHTPKTFKDYVYGSAEVVGLMCLRAFIAGRESQYSPAEKEALDQGALALGAAFQKINFLRDLEADFRALGRSYFPGVTVETFNEDQKQFLVDDIAADLIVAANSIRLLPKDVRPAVSAAQFLFQELTTKVAATPAEVLISTRIRVSNPRKLVLVAKALLGVTPK</sequence>
<dbReference type="EMBL" id="CAEZXK010000003">
    <property type="protein sequence ID" value="CAB4679783.1"/>
    <property type="molecule type" value="Genomic_DNA"/>
</dbReference>
<dbReference type="Gene3D" id="1.10.600.10">
    <property type="entry name" value="Farnesyl Diphosphate Synthase"/>
    <property type="match status" value="1"/>
</dbReference>
<dbReference type="SFLD" id="SFLDG01018">
    <property type="entry name" value="Squalene/Phytoene_Synthase_Lik"/>
    <property type="match status" value="1"/>
</dbReference>
<dbReference type="InterPro" id="IPR033904">
    <property type="entry name" value="Trans_IPPS_HH"/>
</dbReference>
<dbReference type="InterPro" id="IPR044843">
    <property type="entry name" value="Trans_IPPS_bact-type"/>
</dbReference>
<dbReference type="PROSITE" id="PS01045">
    <property type="entry name" value="SQUALEN_PHYTOEN_SYN_2"/>
    <property type="match status" value="1"/>
</dbReference>
<dbReference type="InterPro" id="IPR002060">
    <property type="entry name" value="Squ/phyt_synthse"/>
</dbReference>
<accession>A0A6J6N5F4</accession>
<proteinExistence type="predicted"/>
<evidence type="ECO:0000256" key="1">
    <source>
        <dbReference type="ARBA" id="ARBA00022679"/>
    </source>
</evidence>
<dbReference type="PANTHER" id="PTHR31480">
    <property type="entry name" value="BIFUNCTIONAL LYCOPENE CYCLASE/PHYTOENE SYNTHASE"/>
    <property type="match status" value="1"/>
</dbReference>
<gene>
    <name evidence="2" type="ORF">UFOPK2370_00181</name>
</gene>
<dbReference type="GO" id="GO:0051996">
    <property type="term" value="F:squalene synthase [NAD(P)H] activity"/>
    <property type="evidence" value="ECO:0007669"/>
    <property type="project" value="InterPro"/>
</dbReference>
<protein>
    <submittedName>
        <fullName evidence="2">Unannotated protein</fullName>
    </submittedName>
</protein>
<dbReference type="SFLD" id="SFLDS00005">
    <property type="entry name" value="Isoprenoid_Synthase_Type_I"/>
    <property type="match status" value="1"/>
</dbReference>
<name>A0A6J6N5F4_9ZZZZ</name>
<dbReference type="GO" id="GO:0004311">
    <property type="term" value="F:geranylgeranyl diphosphate synthase activity"/>
    <property type="evidence" value="ECO:0007669"/>
    <property type="project" value="InterPro"/>
</dbReference>
<organism evidence="2">
    <name type="scientific">freshwater metagenome</name>
    <dbReference type="NCBI Taxonomy" id="449393"/>
    <lineage>
        <taxon>unclassified sequences</taxon>
        <taxon>metagenomes</taxon>
        <taxon>ecological metagenomes</taxon>
    </lineage>
</organism>
<dbReference type="Pfam" id="PF00494">
    <property type="entry name" value="SQS_PSY"/>
    <property type="match status" value="1"/>
</dbReference>
<dbReference type="InterPro" id="IPR008949">
    <property type="entry name" value="Isoprenoid_synthase_dom_sf"/>
</dbReference>
<dbReference type="AlphaFoldDB" id="A0A6J6N5F4"/>
<reference evidence="2" key="1">
    <citation type="submission" date="2020-05" db="EMBL/GenBank/DDBJ databases">
        <authorList>
            <person name="Chiriac C."/>
            <person name="Salcher M."/>
            <person name="Ghai R."/>
            <person name="Kavagutti S V."/>
        </authorList>
    </citation>
    <scope>NUCLEOTIDE SEQUENCE</scope>
</reference>
<dbReference type="CDD" id="cd00683">
    <property type="entry name" value="Trans_IPPS_HH"/>
    <property type="match status" value="1"/>
</dbReference>
<dbReference type="SUPFAM" id="SSF48576">
    <property type="entry name" value="Terpenoid synthases"/>
    <property type="match status" value="1"/>
</dbReference>
<dbReference type="SFLD" id="SFLDG01212">
    <property type="entry name" value="Phytoene_synthase_like"/>
    <property type="match status" value="1"/>
</dbReference>